<protein>
    <submittedName>
        <fullName evidence="7">IS4 family transposase</fullName>
    </submittedName>
</protein>
<dbReference type="GO" id="GO:0006313">
    <property type="term" value="P:DNA transposition"/>
    <property type="evidence" value="ECO:0007669"/>
    <property type="project" value="InterPro"/>
</dbReference>
<keyword evidence="8" id="KW-1185">Reference proteome</keyword>
<keyword evidence="5" id="KW-0812">Transmembrane</keyword>
<comment type="similarity">
    <text evidence="1">Belongs to the transposase 11 family.</text>
</comment>
<keyword evidence="5" id="KW-1133">Transmembrane helix</keyword>
<dbReference type="NCBIfam" id="NF033592">
    <property type="entry name" value="transpos_IS4_1"/>
    <property type="match status" value="1"/>
</dbReference>
<dbReference type="Pfam" id="PF01609">
    <property type="entry name" value="DDE_Tnp_1"/>
    <property type="match status" value="1"/>
</dbReference>
<evidence type="ECO:0000259" key="6">
    <source>
        <dbReference type="Pfam" id="PF01609"/>
    </source>
</evidence>
<dbReference type="AlphaFoldDB" id="A0A4Q0VSZ5"/>
<organism evidence="7 8">
    <name type="scientific">Anaerobacillus alkaliphilus</name>
    <dbReference type="NCBI Taxonomy" id="1548597"/>
    <lineage>
        <taxon>Bacteria</taxon>
        <taxon>Bacillati</taxon>
        <taxon>Bacillota</taxon>
        <taxon>Bacilli</taxon>
        <taxon>Bacillales</taxon>
        <taxon>Bacillaceae</taxon>
        <taxon>Anaerobacillus</taxon>
    </lineage>
</organism>
<evidence type="ECO:0000256" key="3">
    <source>
        <dbReference type="ARBA" id="ARBA00023125"/>
    </source>
</evidence>
<reference evidence="7 8" key="1">
    <citation type="journal article" date="2019" name="Int. J. Syst. Evol. Microbiol.">
        <title>Anaerobacillus alkaliphilus sp. nov., a novel alkaliphilic and moderately halophilic bacterium.</title>
        <authorList>
            <person name="Borsodi A.K."/>
            <person name="Aszalos J.M."/>
            <person name="Bihari P."/>
            <person name="Nagy I."/>
            <person name="Schumann P."/>
            <person name="Sproer C."/>
            <person name="Kovacs A.L."/>
            <person name="Boka K."/>
            <person name="Dobosy P."/>
            <person name="Ovari M."/>
            <person name="Szili-Kovacs T."/>
            <person name="Toth E."/>
        </authorList>
    </citation>
    <scope>NUCLEOTIDE SEQUENCE [LARGE SCALE GENOMIC DNA]</scope>
    <source>
        <strain evidence="7 8">B16-10</strain>
    </source>
</reference>
<dbReference type="PANTHER" id="PTHR33258">
    <property type="entry name" value="TRANSPOSASE INSL FOR INSERTION SEQUENCE ELEMENT IS186A-RELATED"/>
    <property type="match status" value="1"/>
</dbReference>
<keyword evidence="2" id="KW-0815">Transposition</keyword>
<evidence type="ECO:0000313" key="8">
    <source>
        <dbReference type="Proteomes" id="UP000290649"/>
    </source>
</evidence>
<keyword evidence="5" id="KW-0472">Membrane</keyword>
<dbReference type="EMBL" id="QOUX01000032">
    <property type="protein sequence ID" value="RXJ01666.1"/>
    <property type="molecule type" value="Genomic_DNA"/>
</dbReference>
<dbReference type="InterPro" id="IPR047952">
    <property type="entry name" value="Transpos_IS4"/>
</dbReference>
<dbReference type="GO" id="GO:0004803">
    <property type="term" value="F:transposase activity"/>
    <property type="evidence" value="ECO:0007669"/>
    <property type="project" value="InterPro"/>
</dbReference>
<feature type="transmembrane region" description="Helical" evidence="5">
    <location>
        <begin position="210"/>
        <end position="229"/>
    </location>
</feature>
<evidence type="ECO:0000256" key="1">
    <source>
        <dbReference type="ARBA" id="ARBA00010075"/>
    </source>
</evidence>
<dbReference type="PANTHER" id="PTHR33258:SF1">
    <property type="entry name" value="TRANSPOSASE INSL FOR INSERTION SEQUENCE ELEMENT IS186A-RELATED"/>
    <property type="match status" value="1"/>
</dbReference>
<evidence type="ECO:0000256" key="2">
    <source>
        <dbReference type="ARBA" id="ARBA00022578"/>
    </source>
</evidence>
<proteinExistence type="inferred from homology"/>
<name>A0A4Q0VSZ5_9BACI</name>
<dbReference type="InterPro" id="IPR002559">
    <property type="entry name" value="Transposase_11"/>
</dbReference>
<comment type="caution">
    <text evidence="7">The sequence shown here is derived from an EMBL/GenBank/DDBJ whole genome shotgun (WGS) entry which is preliminary data.</text>
</comment>
<evidence type="ECO:0000313" key="7">
    <source>
        <dbReference type="EMBL" id="RXJ01666.1"/>
    </source>
</evidence>
<dbReference type="OrthoDB" id="368860at2"/>
<accession>A0A4Q0VSZ5</accession>
<dbReference type="Proteomes" id="UP000290649">
    <property type="component" value="Unassembled WGS sequence"/>
</dbReference>
<keyword evidence="3" id="KW-0238">DNA-binding</keyword>
<gene>
    <name evidence="7" type="ORF">DS745_09305</name>
</gene>
<feature type="domain" description="Transposase IS4-like" evidence="6">
    <location>
        <begin position="17"/>
        <end position="223"/>
    </location>
</feature>
<dbReference type="GO" id="GO:0003677">
    <property type="term" value="F:DNA binding"/>
    <property type="evidence" value="ECO:0007669"/>
    <property type="project" value="UniProtKB-KW"/>
</dbReference>
<evidence type="ECO:0000256" key="5">
    <source>
        <dbReference type="SAM" id="Phobius"/>
    </source>
</evidence>
<keyword evidence="4" id="KW-0233">DNA recombination</keyword>
<evidence type="ECO:0000256" key="4">
    <source>
        <dbReference type="ARBA" id="ARBA00023172"/>
    </source>
</evidence>
<dbReference type="SUPFAM" id="SSF53098">
    <property type="entry name" value="Ribonuclease H-like"/>
    <property type="match status" value="1"/>
</dbReference>
<sequence length="306" mass="35785">MTPEFKTGHPRLGKLHVIDGSCIHLGPTFGNWAYVTQNRNQVKFHTRLVVASPDEAFPDKVIPSTGNVDEREVVMELVTDPEATYLFDRGYVDYGKMDEWLDKGISFAMLINDQNKANILEIYNTASEKVIIDARVVLGTKQTQMRNFVRLVGFKDEESRLYRIVTNRWDLSADEVAELYRNRWVIELFFKWLKLHLRVVKLQSTKPQGIWNQIFFAMTAYCLALYVQIMEQTKKSTWRVLELLRIYSERSWDTFWKVLHREPQRASKGRKKSQLPRSPELLNDGGVAYVKPVGEKRSKTAKYFKR</sequence>
<dbReference type="InterPro" id="IPR012337">
    <property type="entry name" value="RNaseH-like_sf"/>
</dbReference>